<evidence type="ECO:0000256" key="3">
    <source>
        <dbReference type="ARBA" id="ARBA00011890"/>
    </source>
</evidence>
<name>A0LKB1_SYNFM</name>
<evidence type="ECO:0000256" key="8">
    <source>
        <dbReference type="ARBA" id="ARBA00022691"/>
    </source>
</evidence>
<dbReference type="OrthoDB" id="9810066at2"/>
<evidence type="ECO:0000313" key="13">
    <source>
        <dbReference type="Proteomes" id="UP000001784"/>
    </source>
</evidence>
<dbReference type="Gene3D" id="3.40.50.150">
    <property type="entry name" value="Vaccinia Virus protein VP39"/>
    <property type="match status" value="1"/>
</dbReference>
<keyword evidence="8" id="KW-0949">S-adenosyl-L-methionine</keyword>
<proteinExistence type="inferred from homology"/>
<accession>A0LKB1</accession>
<dbReference type="AlphaFoldDB" id="A0LKB1"/>
<dbReference type="KEGG" id="sfu:Sfum_2181"/>
<evidence type="ECO:0000256" key="6">
    <source>
        <dbReference type="ARBA" id="ARBA00022603"/>
    </source>
</evidence>
<evidence type="ECO:0000256" key="7">
    <source>
        <dbReference type="ARBA" id="ARBA00022679"/>
    </source>
</evidence>
<keyword evidence="6 12" id="KW-0489">Methyltransferase</keyword>
<dbReference type="CDD" id="cd02440">
    <property type="entry name" value="AdoMet_MTases"/>
    <property type="match status" value="1"/>
</dbReference>
<reference evidence="12 13" key="1">
    <citation type="submission" date="2006-10" db="EMBL/GenBank/DDBJ databases">
        <title>Complete sequence of Syntrophobacter fumaroxidans MPOB.</title>
        <authorList>
            <consortium name="US DOE Joint Genome Institute"/>
            <person name="Copeland A."/>
            <person name="Lucas S."/>
            <person name="Lapidus A."/>
            <person name="Barry K."/>
            <person name="Detter J.C."/>
            <person name="Glavina del Rio T."/>
            <person name="Hammon N."/>
            <person name="Israni S."/>
            <person name="Pitluck S."/>
            <person name="Goltsman E.G."/>
            <person name="Martinez M."/>
            <person name="Schmutz J."/>
            <person name="Larimer F."/>
            <person name="Land M."/>
            <person name="Hauser L."/>
            <person name="Kyrpides N."/>
            <person name="Kim E."/>
            <person name="Boone D.R."/>
            <person name="Brockman F."/>
            <person name="Culley D."/>
            <person name="Ferry J."/>
            <person name="Gunsalus R."/>
            <person name="McInerney M.J."/>
            <person name="Morrison M."/>
            <person name="Plugge C."/>
            <person name="Rohlin L."/>
            <person name="Scholten J."/>
            <person name="Sieber J."/>
            <person name="Stams A.J.M."/>
            <person name="Worm P."/>
            <person name="Henstra A.M."/>
            <person name="Richardson P."/>
        </authorList>
    </citation>
    <scope>NUCLEOTIDE SEQUENCE [LARGE SCALE GENOMIC DNA]</scope>
    <source>
        <strain evidence="13">DSM 10017 / MPOB</strain>
    </source>
</reference>
<dbReference type="InterPro" id="IPR029063">
    <property type="entry name" value="SAM-dependent_MTases_sf"/>
</dbReference>
<dbReference type="GO" id="GO:0032259">
    <property type="term" value="P:methylation"/>
    <property type="evidence" value="ECO:0007669"/>
    <property type="project" value="UniProtKB-KW"/>
</dbReference>
<dbReference type="Proteomes" id="UP000001784">
    <property type="component" value="Chromosome"/>
</dbReference>
<dbReference type="InterPro" id="IPR000682">
    <property type="entry name" value="PCMT"/>
</dbReference>
<dbReference type="GO" id="GO:0004719">
    <property type="term" value="F:protein-L-isoaspartate (D-aspartate) O-methyltransferase activity"/>
    <property type="evidence" value="ECO:0007669"/>
    <property type="project" value="UniProtKB-EC"/>
</dbReference>
<sequence>MKEKRGEEEKYLKQRFERGVAMIHNKDLKTEREVKAYLLTPREFFCRKWNLGRAYDHAFLDIHYGVTISGPHLVGRMTSALDLKPGEKVLEIGTGSGYQAAMLAYLTDRVYTVEIIEPLAQETDRLYTGLVAAGYPEYAGIGRKADDGYYGWEEHAPFDKIIVTCGIDHIPPPLLKQLKTGGVMVIPVGPPGAQVVLKVTKNRDADGNIAIVREDIYQGRKKEAFVPFTKKGGGTHFK</sequence>
<evidence type="ECO:0000256" key="9">
    <source>
        <dbReference type="ARBA" id="ARBA00030757"/>
    </source>
</evidence>
<dbReference type="InParanoid" id="A0LKB1"/>
<gene>
    <name evidence="12" type="ordered locus">Sfum_2181</name>
</gene>
<dbReference type="EC" id="2.1.1.77" evidence="3"/>
<evidence type="ECO:0000256" key="10">
    <source>
        <dbReference type="ARBA" id="ARBA00031323"/>
    </source>
</evidence>
<evidence type="ECO:0000256" key="2">
    <source>
        <dbReference type="ARBA" id="ARBA00005369"/>
    </source>
</evidence>
<comment type="subcellular location">
    <subcellularLocation>
        <location evidence="1">Cytoplasm</location>
    </subcellularLocation>
</comment>
<evidence type="ECO:0000256" key="4">
    <source>
        <dbReference type="ARBA" id="ARBA00013346"/>
    </source>
</evidence>
<dbReference type="eggNOG" id="COG2518">
    <property type="taxonomic scope" value="Bacteria"/>
</dbReference>
<dbReference type="PROSITE" id="PS01279">
    <property type="entry name" value="PCMT"/>
    <property type="match status" value="1"/>
</dbReference>
<keyword evidence="7 12" id="KW-0808">Transferase</keyword>
<evidence type="ECO:0000256" key="5">
    <source>
        <dbReference type="ARBA" id="ARBA00022490"/>
    </source>
</evidence>
<keyword evidence="13" id="KW-1185">Reference proteome</keyword>
<organism evidence="12 13">
    <name type="scientific">Syntrophobacter fumaroxidans (strain DSM 10017 / MPOB)</name>
    <dbReference type="NCBI Taxonomy" id="335543"/>
    <lineage>
        <taxon>Bacteria</taxon>
        <taxon>Pseudomonadati</taxon>
        <taxon>Thermodesulfobacteriota</taxon>
        <taxon>Syntrophobacteria</taxon>
        <taxon>Syntrophobacterales</taxon>
        <taxon>Syntrophobacteraceae</taxon>
        <taxon>Syntrophobacter</taxon>
    </lineage>
</organism>
<dbReference type="EMBL" id="CP000478">
    <property type="protein sequence ID" value="ABK17863.1"/>
    <property type="molecule type" value="Genomic_DNA"/>
</dbReference>
<dbReference type="STRING" id="335543.Sfum_2181"/>
<dbReference type="PANTHER" id="PTHR11579">
    <property type="entry name" value="PROTEIN-L-ISOASPARTATE O-METHYLTRANSFERASE"/>
    <property type="match status" value="1"/>
</dbReference>
<dbReference type="PANTHER" id="PTHR11579:SF0">
    <property type="entry name" value="PROTEIN-L-ISOASPARTATE(D-ASPARTATE) O-METHYLTRANSFERASE"/>
    <property type="match status" value="1"/>
</dbReference>
<dbReference type="GO" id="GO:0005737">
    <property type="term" value="C:cytoplasm"/>
    <property type="evidence" value="ECO:0007669"/>
    <property type="project" value="UniProtKB-SubCell"/>
</dbReference>
<dbReference type="SUPFAM" id="SSF53335">
    <property type="entry name" value="S-adenosyl-L-methionine-dependent methyltransferases"/>
    <property type="match status" value="1"/>
</dbReference>
<evidence type="ECO:0000256" key="1">
    <source>
        <dbReference type="ARBA" id="ARBA00004496"/>
    </source>
</evidence>
<evidence type="ECO:0000313" key="12">
    <source>
        <dbReference type="EMBL" id="ABK17863.1"/>
    </source>
</evidence>
<dbReference type="HOGENOM" id="CLU_962447_0_0_7"/>
<dbReference type="Pfam" id="PF01135">
    <property type="entry name" value="PCMT"/>
    <property type="match status" value="1"/>
</dbReference>
<comment type="similarity">
    <text evidence="2">Belongs to the methyltransferase superfamily. L-isoaspartyl/D-aspartyl protein methyltransferase family.</text>
</comment>
<keyword evidence="5" id="KW-0963">Cytoplasm</keyword>
<evidence type="ECO:0000256" key="11">
    <source>
        <dbReference type="ARBA" id="ARBA00031350"/>
    </source>
</evidence>
<protein>
    <recommendedName>
        <fullName evidence="4">Protein-L-isoaspartate O-methyltransferase</fullName>
        <ecNumber evidence="3">2.1.1.77</ecNumber>
    </recommendedName>
    <alternativeName>
        <fullName evidence="11">L-isoaspartyl protein carboxyl methyltransferase</fullName>
    </alternativeName>
    <alternativeName>
        <fullName evidence="9">Protein L-isoaspartyl methyltransferase</fullName>
    </alternativeName>
    <alternativeName>
        <fullName evidence="10">Protein-beta-aspartate methyltransferase</fullName>
    </alternativeName>
</protein>